<evidence type="ECO:0000313" key="12">
    <source>
        <dbReference type="EMBL" id="KAL2528149.1"/>
    </source>
</evidence>
<evidence type="ECO:0000256" key="2">
    <source>
        <dbReference type="ARBA" id="ARBA00022771"/>
    </source>
</evidence>
<feature type="region of interest" description="Disordered" evidence="10">
    <location>
        <begin position="1"/>
        <end position="28"/>
    </location>
</feature>
<comment type="function">
    <text evidence="9">Transcription factor that binds specifically to a 5'-AA[AG]G-3' consensus core sequence.</text>
</comment>
<accession>A0ABD1X098</accession>
<dbReference type="Pfam" id="PF02701">
    <property type="entry name" value="Zn_ribbon_Dof"/>
    <property type="match status" value="1"/>
</dbReference>
<gene>
    <name evidence="13" type="ORF">Fot_07559</name>
    <name evidence="12" type="ORF">Fot_20750</name>
</gene>
<reference evidence="13" key="2">
    <citation type="submission" date="2024-07" db="EMBL/GenBank/DDBJ databases">
        <title>Two chromosome-level genome assemblies of Korean endemic species Abeliophyllum distichum and Forsythia ovata (Oleaceae).</title>
        <authorList>
            <person name="Mun J.H."/>
        </authorList>
    </citation>
    <scope>NUCLEOTIDE SEQUENCE</scope>
    <source>
        <strain evidence="13">KNKB202402200001</strain>
        <tissue evidence="13">Leaf</tissue>
    </source>
</reference>
<dbReference type="GO" id="GO:0003677">
    <property type="term" value="F:DNA binding"/>
    <property type="evidence" value="ECO:0007669"/>
    <property type="project" value="UniProtKB-UniRule"/>
</dbReference>
<keyword evidence="1 9" id="KW-0479">Metal-binding</keyword>
<sequence length="322" mass="35306">MSPADRMEAKTATSKEKSQSSGSHQTTAAMPHEAALNCPRCDSLNTKFCYYNNYSLTQPRYFCKTCRRYWTKGGNLRKLPVGGPIGGGGGRKNKKMMSSSGDSKHCSNGSSNIPATDFHCPSISSFGTSSTTKKCPNSEGKSPTIPCFNLYSPPGNSPFMDFNYPFSSVFKHGECTPYFSNGVQKMGSSSLNLHWNLGAYIESLISINQDIHLKLQQQRLATLRFINPGFTHSSAAESSASSVNLEPQIQKPQSTSFQNLKISKSKAFRNSSPTESSALSANLERQIQKPQPSLAKEWVFDNCYVPASGSTSNINRNRNRNS</sequence>
<feature type="domain" description="Dof-type" evidence="11">
    <location>
        <begin position="36"/>
        <end position="90"/>
    </location>
</feature>
<keyword evidence="5 8" id="KW-0238">DNA-binding</keyword>
<dbReference type="AlphaFoldDB" id="A0ABD1X098"/>
<proteinExistence type="predicted"/>
<dbReference type="GO" id="GO:0005634">
    <property type="term" value="C:nucleus"/>
    <property type="evidence" value="ECO:0007669"/>
    <property type="project" value="UniProtKB-SubCell"/>
</dbReference>
<dbReference type="PANTHER" id="PTHR31992">
    <property type="entry name" value="DOF ZINC FINGER PROTEIN DOF1.4-RELATED"/>
    <property type="match status" value="1"/>
</dbReference>
<keyword evidence="2 8" id="KW-0863">Zinc-finger</keyword>
<feature type="region of interest" description="Disordered" evidence="10">
    <location>
        <begin position="267"/>
        <end position="288"/>
    </location>
</feature>
<evidence type="ECO:0000256" key="7">
    <source>
        <dbReference type="ARBA" id="ARBA00023242"/>
    </source>
</evidence>
<protein>
    <recommendedName>
        <fullName evidence="9">Dof zinc finger protein</fullName>
    </recommendedName>
</protein>
<feature type="region of interest" description="Disordered" evidence="10">
    <location>
        <begin position="81"/>
        <end position="103"/>
    </location>
</feature>
<evidence type="ECO:0000256" key="9">
    <source>
        <dbReference type="RuleBase" id="RU369094"/>
    </source>
</evidence>
<feature type="compositionally biased region" description="Basic and acidic residues" evidence="10">
    <location>
        <begin position="1"/>
        <end position="18"/>
    </location>
</feature>
<keyword evidence="4 9" id="KW-0805">Transcription regulation</keyword>
<dbReference type="EMBL" id="JBFOLJ010000002">
    <property type="protein sequence ID" value="KAL2553940.1"/>
    <property type="molecule type" value="Genomic_DNA"/>
</dbReference>
<feature type="compositionally biased region" description="Polar residues" evidence="10">
    <location>
        <begin position="19"/>
        <end position="28"/>
    </location>
</feature>
<organism evidence="13 14">
    <name type="scientific">Forsythia ovata</name>
    <dbReference type="NCBI Taxonomy" id="205694"/>
    <lineage>
        <taxon>Eukaryota</taxon>
        <taxon>Viridiplantae</taxon>
        <taxon>Streptophyta</taxon>
        <taxon>Embryophyta</taxon>
        <taxon>Tracheophyta</taxon>
        <taxon>Spermatophyta</taxon>
        <taxon>Magnoliopsida</taxon>
        <taxon>eudicotyledons</taxon>
        <taxon>Gunneridae</taxon>
        <taxon>Pentapetalae</taxon>
        <taxon>asterids</taxon>
        <taxon>lamiids</taxon>
        <taxon>Lamiales</taxon>
        <taxon>Oleaceae</taxon>
        <taxon>Forsythieae</taxon>
        <taxon>Forsythia</taxon>
    </lineage>
</organism>
<reference evidence="14" key="1">
    <citation type="submission" date="2024-07" db="EMBL/GenBank/DDBJ databases">
        <title>Two chromosome-level genome assemblies of Korean endemic species Abeliophyllum distichum and Forsythia ovata (Oleaceae).</title>
        <authorList>
            <person name="Jang H."/>
        </authorList>
    </citation>
    <scope>NUCLEOTIDE SEQUENCE [LARGE SCALE GENOMIC DNA]</scope>
</reference>
<dbReference type="PROSITE" id="PS01361">
    <property type="entry name" value="ZF_DOF_1"/>
    <property type="match status" value="1"/>
</dbReference>
<evidence type="ECO:0000256" key="6">
    <source>
        <dbReference type="ARBA" id="ARBA00023163"/>
    </source>
</evidence>
<dbReference type="Proteomes" id="UP001604277">
    <property type="component" value="Unassembled WGS sequence"/>
</dbReference>
<dbReference type="PROSITE" id="PS50884">
    <property type="entry name" value="ZF_DOF_2"/>
    <property type="match status" value="1"/>
</dbReference>
<dbReference type="InterPro" id="IPR003851">
    <property type="entry name" value="Znf_Dof"/>
</dbReference>
<evidence type="ECO:0000313" key="14">
    <source>
        <dbReference type="Proteomes" id="UP001604277"/>
    </source>
</evidence>
<evidence type="ECO:0000256" key="1">
    <source>
        <dbReference type="ARBA" id="ARBA00022723"/>
    </source>
</evidence>
<evidence type="ECO:0000256" key="10">
    <source>
        <dbReference type="SAM" id="MobiDB-lite"/>
    </source>
</evidence>
<evidence type="ECO:0000256" key="4">
    <source>
        <dbReference type="ARBA" id="ARBA00023015"/>
    </source>
</evidence>
<keyword evidence="3 9" id="KW-0862">Zinc</keyword>
<evidence type="ECO:0000256" key="5">
    <source>
        <dbReference type="ARBA" id="ARBA00023125"/>
    </source>
</evidence>
<evidence type="ECO:0000313" key="13">
    <source>
        <dbReference type="EMBL" id="KAL2553940.1"/>
    </source>
</evidence>
<evidence type="ECO:0000256" key="8">
    <source>
        <dbReference type="PROSITE-ProRule" id="PRU00071"/>
    </source>
</evidence>
<comment type="caution">
    <text evidence="13">The sequence shown here is derived from an EMBL/GenBank/DDBJ whole genome shotgun (WGS) entry which is preliminary data.</text>
</comment>
<dbReference type="GO" id="GO:0008270">
    <property type="term" value="F:zinc ion binding"/>
    <property type="evidence" value="ECO:0007669"/>
    <property type="project" value="UniProtKB-KW"/>
</dbReference>
<dbReference type="EMBL" id="JBFOLJ010000006">
    <property type="protein sequence ID" value="KAL2528149.1"/>
    <property type="molecule type" value="Genomic_DNA"/>
</dbReference>
<keyword evidence="6 9" id="KW-0804">Transcription</keyword>
<dbReference type="GO" id="GO:0003700">
    <property type="term" value="F:DNA-binding transcription factor activity"/>
    <property type="evidence" value="ECO:0007669"/>
    <property type="project" value="UniProtKB-UniRule"/>
</dbReference>
<keyword evidence="7 8" id="KW-0539">Nucleus</keyword>
<keyword evidence="14" id="KW-1185">Reference proteome</keyword>
<evidence type="ECO:0000256" key="3">
    <source>
        <dbReference type="ARBA" id="ARBA00022833"/>
    </source>
</evidence>
<name>A0ABD1X098_9LAMI</name>
<evidence type="ECO:0000259" key="11">
    <source>
        <dbReference type="PROSITE" id="PS50884"/>
    </source>
</evidence>
<dbReference type="InterPro" id="IPR045174">
    <property type="entry name" value="Dof"/>
</dbReference>
<comment type="subcellular location">
    <subcellularLocation>
        <location evidence="8 9">Nucleus</location>
    </subcellularLocation>
</comment>